<evidence type="ECO:0000256" key="5">
    <source>
        <dbReference type="SAM" id="MobiDB-lite"/>
    </source>
</evidence>
<evidence type="ECO:0000313" key="8">
    <source>
        <dbReference type="Proteomes" id="UP001164746"/>
    </source>
</evidence>
<dbReference type="Pfam" id="PF13330">
    <property type="entry name" value="Mucin2_WxxW"/>
    <property type="match status" value="16"/>
</dbReference>
<feature type="domain" description="F5/8 type C" evidence="6">
    <location>
        <begin position="1831"/>
        <end position="1985"/>
    </location>
</feature>
<feature type="region of interest" description="Disordered" evidence="5">
    <location>
        <begin position="2373"/>
        <end position="2396"/>
    </location>
</feature>
<evidence type="ECO:0000256" key="2">
    <source>
        <dbReference type="ARBA" id="ARBA00022525"/>
    </source>
</evidence>
<feature type="compositionally biased region" description="Low complexity" evidence="5">
    <location>
        <begin position="2000"/>
        <end position="2011"/>
    </location>
</feature>
<feature type="compositionally biased region" description="Low complexity" evidence="5">
    <location>
        <begin position="1427"/>
        <end position="1436"/>
    </location>
</feature>
<evidence type="ECO:0000313" key="7">
    <source>
        <dbReference type="EMBL" id="WAQ93449.1"/>
    </source>
</evidence>
<dbReference type="CDD" id="cd00057">
    <property type="entry name" value="FA58C"/>
    <property type="match status" value="5"/>
</dbReference>
<feature type="region of interest" description="Disordered" evidence="5">
    <location>
        <begin position="896"/>
        <end position="915"/>
    </location>
</feature>
<comment type="subcellular location">
    <subcellularLocation>
        <location evidence="1">Secreted</location>
    </subcellularLocation>
</comment>
<organism evidence="7 8">
    <name type="scientific">Mya arenaria</name>
    <name type="common">Soft-shell clam</name>
    <dbReference type="NCBI Taxonomy" id="6604"/>
    <lineage>
        <taxon>Eukaryota</taxon>
        <taxon>Metazoa</taxon>
        <taxon>Spiralia</taxon>
        <taxon>Lophotrochozoa</taxon>
        <taxon>Mollusca</taxon>
        <taxon>Bivalvia</taxon>
        <taxon>Autobranchia</taxon>
        <taxon>Heteroconchia</taxon>
        <taxon>Euheterodonta</taxon>
        <taxon>Imparidentia</taxon>
        <taxon>Neoheterodontei</taxon>
        <taxon>Myida</taxon>
        <taxon>Myoidea</taxon>
        <taxon>Myidae</taxon>
        <taxon>Mya</taxon>
    </lineage>
</organism>
<dbReference type="PROSITE" id="PS50022">
    <property type="entry name" value="FA58C_3"/>
    <property type="match status" value="6"/>
</dbReference>
<feature type="region of interest" description="Disordered" evidence="5">
    <location>
        <begin position="3625"/>
        <end position="3768"/>
    </location>
</feature>
<feature type="compositionally biased region" description="Polar residues" evidence="5">
    <location>
        <begin position="2381"/>
        <end position="2396"/>
    </location>
</feature>
<feature type="compositionally biased region" description="Polar residues" evidence="5">
    <location>
        <begin position="896"/>
        <end position="908"/>
    </location>
</feature>
<feature type="compositionally biased region" description="Polar residues" evidence="5">
    <location>
        <begin position="1409"/>
        <end position="1421"/>
    </location>
</feature>
<feature type="domain" description="F5/8 type C" evidence="6">
    <location>
        <begin position="2419"/>
        <end position="2568"/>
    </location>
</feature>
<feature type="compositionally biased region" description="Polar residues" evidence="5">
    <location>
        <begin position="1365"/>
        <end position="1381"/>
    </location>
</feature>
<evidence type="ECO:0000259" key="6">
    <source>
        <dbReference type="PROSITE" id="PS50022"/>
    </source>
</evidence>
<feature type="region of interest" description="Disordered" evidence="5">
    <location>
        <begin position="3501"/>
        <end position="3522"/>
    </location>
</feature>
<feature type="region of interest" description="Disordered" evidence="5">
    <location>
        <begin position="3311"/>
        <end position="3349"/>
    </location>
</feature>
<feature type="region of interest" description="Disordered" evidence="5">
    <location>
        <begin position="4426"/>
        <end position="4489"/>
    </location>
</feature>
<proteinExistence type="predicted"/>
<feature type="compositionally biased region" description="Polar residues" evidence="5">
    <location>
        <begin position="1002"/>
        <end position="1030"/>
    </location>
</feature>
<feature type="domain" description="F5/8 type C" evidence="6">
    <location>
        <begin position="414"/>
        <end position="497"/>
    </location>
</feature>
<feature type="compositionally biased region" description="Polar residues" evidence="5">
    <location>
        <begin position="1437"/>
        <end position="1560"/>
    </location>
</feature>
<feature type="region of interest" description="Disordered" evidence="5">
    <location>
        <begin position="957"/>
        <end position="980"/>
    </location>
</feature>
<feature type="compositionally biased region" description="Low complexity" evidence="5">
    <location>
        <begin position="1385"/>
        <end position="1399"/>
    </location>
</feature>
<accession>A0ABY7D6Z9</accession>
<feature type="compositionally biased region" description="Polar residues" evidence="5">
    <location>
        <begin position="3716"/>
        <end position="3726"/>
    </location>
</feature>
<feature type="compositionally biased region" description="Polar residues" evidence="5">
    <location>
        <begin position="1672"/>
        <end position="1683"/>
    </location>
</feature>
<feature type="region of interest" description="Disordered" evidence="5">
    <location>
        <begin position="1661"/>
        <end position="1683"/>
    </location>
</feature>
<reference evidence="7" key="1">
    <citation type="submission" date="2022-11" db="EMBL/GenBank/DDBJ databases">
        <title>Centuries of genome instability and evolution in soft-shell clam transmissible cancer (bioRxiv).</title>
        <authorList>
            <person name="Hart S.F.M."/>
            <person name="Yonemitsu M.A."/>
            <person name="Giersch R.M."/>
            <person name="Beal B.F."/>
            <person name="Arriagada G."/>
            <person name="Davis B.W."/>
            <person name="Ostrander E.A."/>
            <person name="Goff S.P."/>
            <person name="Metzger M.J."/>
        </authorList>
    </citation>
    <scope>NUCLEOTIDE SEQUENCE</scope>
    <source>
        <strain evidence="7">MELC-2E11</strain>
        <tissue evidence="7">Siphon/mantle</tissue>
    </source>
</reference>
<feature type="compositionally biased region" description="Low complexity" evidence="5">
    <location>
        <begin position="3625"/>
        <end position="3660"/>
    </location>
</feature>
<name>A0ABY7D6Z9_MYAAR</name>
<feature type="compositionally biased region" description="Polar residues" evidence="5">
    <location>
        <begin position="1185"/>
        <end position="1199"/>
    </location>
</feature>
<feature type="compositionally biased region" description="Polar residues" evidence="5">
    <location>
        <begin position="1063"/>
        <end position="1091"/>
    </location>
</feature>
<feature type="domain" description="F5/8 type C" evidence="6">
    <location>
        <begin position="2018"/>
        <end position="2162"/>
    </location>
</feature>
<dbReference type="InterPro" id="IPR000421">
    <property type="entry name" value="FA58C"/>
</dbReference>
<feature type="compositionally biased region" description="Polar residues" evidence="5">
    <location>
        <begin position="1124"/>
        <end position="1152"/>
    </location>
</feature>
<feature type="compositionally biased region" description="Polar residues" evidence="5">
    <location>
        <begin position="1294"/>
        <end position="1325"/>
    </location>
</feature>
<feature type="domain" description="F5/8 type C" evidence="6">
    <location>
        <begin position="2583"/>
        <end position="2709"/>
    </location>
</feature>
<protein>
    <submittedName>
        <fullName evidence="7">HMCT-like protein</fullName>
    </submittedName>
</protein>
<feature type="compositionally biased region" description="Polar residues" evidence="5">
    <location>
        <begin position="4438"/>
        <end position="4455"/>
    </location>
</feature>
<dbReference type="SUPFAM" id="SSF49785">
    <property type="entry name" value="Galactose-binding domain-like"/>
    <property type="match status" value="6"/>
</dbReference>
<feature type="region of interest" description="Disordered" evidence="5">
    <location>
        <begin position="1994"/>
        <end position="2016"/>
    </location>
</feature>
<feature type="compositionally biased region" description="Polar residues" evidence="5">
    <location>
        <begin position="1341"/>
        <end position="1357"/>
    </location>
</feature>
<evidence type="ECO:0000256" key="4">
    <source>
        <dbReference type="ARBA" id="ARBA00023180"/>
    </source>
</evidence>
<feature type="compositionally biased region" description="Low complexity" evidence="5">
    <location>
        <begin position="966"/>
        <end position="980"/>
    </location>
</feature>
<feature type="region of interest" description="Disordered" evidence="5">
    <location>
        <begin position="4242"/>
        <end position="4279"/>
    </location>
</feature>
<feature type="domain" description="F5/8 type C" evidence="6">
    <location>
        <begin position="2204"/>
        <end position="2351"/>
    </location>
</feature>
<dbReference type="PANTHER" id="PTHR24543:SF325">
    <property type="entry name" value="F5_8 TYPE C DOMAIN-CONTAINING PROTEIN"/>
    <property type="match status" value="1"/>
</dbReference>
<keyword evidence="4" id="KW-0325">Glycoprotein</keyword>
<dbReference type="Gene3D" id="2.60.120.260">
    <property type="entry name" value="Galactose-binding domain-like"/>
    <property type="match status" value="6"/>
</dbReference>
<feature type="region of interest" description="Disordered" evidence="5">
    <location>
        <begin position="1810"/>
        <end position="1831"/>
    </location>
</feature>
<feature type="region of interest" description="Disordered" evidence="5">
    <location>
        <begin position="3094"/>
        <end position="3152"/>
    </location>
</feature>
<feature type="compositionally biased region" description="Low complexity" evidence="5">
    <location>
        <begin position="3115"/>
        <end position="3152"/>
    </location>
</feature>
<evidence type="ECO:0000256" key="1">
    <source>
        <dbReference type="ARBA" id="ARBA00004613"/>
    </source>
</evidence>
<dbReference type="EMBL" id="CP111012">
    <property type="protein sequence ID" value="WAQ93449.1"/>
    <property type="molecule type" value="Genomic_DNA"/>
</dbReference>
<sequence>MLKTCDNRLVYDTLIQDCGQETCVEGCDIEPCQPGQVYESNKEPFKCIPEAFCNTTCLTLNGKEYKEGERILDPTICRMDCENPVTCYLRLKFVSRNTQTSLIFNRQNSFSLDFVKNDMHFDHFEPYCDQHQVKRTGVCTGTPPPVSSTVTSAATVSPPIFTASPTVPTMTAQCVQNGPTAWMSVSVPTPYNQGDVDSIRNLRSQYTFCDAGQMRAIECRVVGTTTASAAAGQRVFCDLRHGLKCYHSDQNPGEQCHNYEVRVTCDCSLPITTTIAPNTLPTGSPTPRRLDLGTSTTTPHPNQTFVTPPNLPPTLTECKEPRWTNWMNSVKPVDGNDIEYLPALVKSFGFCREDQIAYTQCRRVSDKLSFDVTGDLQTVCSTKAGFACYGSNQPDGRCDDYEFRVYCQCENSVCDKQLISDVRSVGDTQFTASTSGSGSTAAMARLDSVSGWRAASGDRTPWVQVNFQEPVTVAGVITQAVKDGSAYTSKYTLSYSSFNCSNFQTYTATDGIPMELSYSEITQVPNGGFFTSTPHMPSPNGHVTGISTVSTNMTKPMPYICVPGWTPFMSVDTPGAFNTWEKSGPGDTEPITELRNLYGFCAKPTGIQCRTKVDKLPYTMSMNFDTVCNLEKGFECLNSAQGGMECGDYEVSFQCDCGTTPQFQTTIPSVTGTPSAPKPACGWTNFINSYLRTPTSTGDYETIHNVRMKYEFCEFPVRIECRDTETKQDFTTISQAGVSCDVNRGLVCEDKGQSGGKCKDYEIRLYCVDACSSTKLIPPGQPTGYSTLPLSGQATGTPTMTPPGQETGMPTLTPPGLATGTTTLTPQGQATNAPTLIPPGQHTGTPTLTPPGKVIALPTLAPPGQATGKPTLTPPDHATGMPTLTPAGQGTVTPTLTPHGKATNTRTLTPDVPGAWGTPSLTPPGQGIGTSTLTPPDHATGMPTLTPAGQGTVTPTLTPHGKATNTRTLTPGAPGTLGTPSFTPPGQGIGISTLTPPDHATGTPTLTPAGQGTVTPTLTPNGKATNTRTLTPDVPGAWGTPSLTSPGQGIGTSTLTPPDHATGTPTLTPAGQGTVTPTLTPHGKVTNTRTRTPGAPGAWGTPSLTPPGQGIGTSTLTPPDHATGTPTLTPAGQGTVTPTLTPHGKATNTRTLTPGAPGTWGTPSLTPPGQGIGTSTLTPPDHATGTPSLTPAGQGTVTPTLAPHGKATNTRTLTPDVPGAWGTPSLTPPGQGIGTSTLTPPDHATGTPTLTPAGQGTVTPTLTPHGKATNTRTRTPGAPGAWGTPSFTPPGQDIGTSTLLPPGQATGTPTLTPPGQATGTPTLTPQGKAIGTPTLKPPGQATGTPTLIPTGQATGSPTLLPPGQATGTRTLTPPSKGTGKQTLIPPGQATGTPTLTPLGKGSGKPTLTPPGQATETPTLTPSGKGTGTPTLTQPGQATETSTYTSPGQATPSTLTPPGQASGSPTPTPPGQASGSPTPTPPGQASGSPTPTPPGQASGSPTPTPPGQASGSPTPTPPGQASGSPTPTPPGQASGSPTLTPPGQVTASPTFAQSSTRSTLEPSMICKEGWTDWINFGIPAKSEGDFETYTSIRGYPNTCEEVVAAECQIASTGQNYMYSGQDVSCSPEGLMCEDGPSQKCVDYKIKFFCSCQTELTTPSVTTIVKPPPGMDSGTPTMTPPSQNTGTTGKYNCTQGWTSAMSVTTSAITGDELETITDLRRKYKFCDDEMIVSIRCADLISDKTAEELGQKVTCDMTEGLICKGADQAGGKCADYTVQFYCDCEASMMTTTLAPPIIPGGTPALRPPYHEQVTPTLKSTSHPGETTVTPRRSCDIPLGVTDRQIVSDSQLSASTSFNFTFETTNGRLMQQPSGTNGGAWMPRFFDTQQFIQVDFGQPEKISGVVTQGRQDTDQWVESFLIETSLDGIHWYKYADRDSKKAYTIFPANFDRNTPVKSFFDREVDAQYVRIVPMTWNDKIVLRFDVLSCYGRSKTPSPGHFTTDRPTVTTPTSVEPTPPPLCLEPMGIDNPMLVKDGQLTSSSNLDSMHGAAAGRLYNEFTGWAPVYWLQVDLLEPRYVSGILTQGIPDKDMWSVQYVVSFSNDGYTFTAYSEKNGGLPMLFNANNDRNSIVKMMFNRNIVGRYVRVTPIEGGWAGIGLRFNLIGCFNISTTAPPMTTQTVVPPTLSFALPNITTPIIVPPTQILPVCTIPMGIGNRYIIRANQISASSSLDIEPISFGSSGIKLPWTPVPTDLHPYVQVDFLEPKTLSGVLIQGSPYKSEWVTSYQVYTSLDGNTWTPYSDIVNAKIPTTFKGNKDNTGEVTNLFNRNIYGRFIRIYPISFHTAATLMFEILGCNPSEAVNMTTTVSPSGVSTFTPTVSPPAGSKNTPTITPPSQTGTPTTLGFGQTVPITTPTYVAPPTVCLTPMGLEYTRTVFDRQITSSSKMNELTGATQGRIHSNSSWIPSLNDSSPWIQVNFEKPKLLSGILTQGENGGQRWVTKYTVDFSMDGKTFYPYTLLLGDPKPVVFSGNNDSNSLVRQLFNRNVTAQYIRIHPKEWHGNAAAIRFNIIGCNPDSPQTPTVTTPICTVPMGVANTLIVKDQQLSASSSNDMFSGAERSRFDAQKDGSFYGGWVAGENNIKQYIQVDFLAPYYVGGIKTEGRSDKDQWVTKYEIYYSTDGKHYSALPKSYMDSSPMVFTGNKDSGTPVANLFNLVAALTGTRTPGTGTATGTRPASIVSPTACAYWTPWVSASKPDKEGEYESAWQLKQLITFCDYQYVQQTECRTTGTHIPYYQTGENGVICNNDLKGLLCYAKNQSDGSCLDYEIRVFCDECASTPAVTTPAPKTCNPRWLPWINSMTPTNEMSYVEHEFMSLQKQQELCFDGKITRIECQTIYGVSFHRAGTLGSTCEILSGLTCKNSDNYPVPCDDFQVRYYCDCAPPTITPTGYTGNGTPTITSPGYTRTGTPTLTPPGYTGTGTPTIAPTGYTGTGTPTITPPGYTGTGTRTITPTGDTGTGTPTVRPPGYTGTPTQKPGGNDNGTPTLTPPGNTDTGSPTITPPGYIETGSPTITPTGYNGTGTPTITPTGSTGFITQTITPTGYTRTGTSILTPTDYTDSGTRTVRPPGYTGTGTPTLKPGSKNNGTPTLTPSGYTGTGPPTITIPDYTGIGSPTIIPPGYTGTGSPTLSPTGYSGTGIPTVSPTGHSGGTPTLIPTTCAIVTKWSSWVNRHTPDATKDEIESMTAAEKITFCGLGKIIAVECKTINNIPSYSAGDFGFKCDITNGATCVAKDNFPIGCQDYMIRYQCQEQICGEPTTTSQTTDGTGTRTFSPKVPGQNTPTLTPPGGSTATPTAVPTTVCATTTRWSSWLNRDKPITGEGDKEAMTGEEKQKFCPGGTIATVECASIDSVPYYLSLDIVDCNPITGLFCDNNMNMEMCADYMIRYQCEETTCTGPTLPPTTQSQSTLTPPRFSRTTTSPGQGGKLTTYTHKGTTHTGTVSTFETPKFASSTAHPNTSGNQTPTQSPSLICETKKRWSMWIDRRTPGINATGDHEYMTTTELQRFCARGAISGVECQTFDGHNFDKTPDFVTCTMENGLVCDGVENFPIACMDYRMRYECTEQICQTPTASAASTPTVHPPSATDGVPTVSPSGSYTGTPTSQPPGVTGKPTARPPNATGGVPTETPKRFYTDTPTMHPTGVSGEPTALPPNLSGGVPTITPKESCTGTPTMHPTGVSGEPTALPPSASGGVPTVTRKGSYAGTSTIPGVSGHPSIGRTVIPTVNRCTQSHWSSWINRDNPNIGGGDYESLTDKEKADFCIGGTIKSIECVTTDGIASYSSGEIISCTLLNGFSCNSQDNAPIPCSDYKIRYFCQCEETSSTTSVKPTPTISFNGTLNQPTLHLTCGWSPWLNVDRPNFESADSGDLETVASLKTKFGLCKNIVDISCRVAGTDTMADAAGQTEVLCDSVNGLRCYNRDQQGGMCYDYEVSVLCWAPECSLQVTPIVPGANRTTAACPPGEVWESCAQNCSDLCEGYAQSTGMCNSENPCVPMCRNPIVKHKCALGQLLKDKDTCVAKQMCPCIKPDGSVAQAYETWPSPTDNCSLCQCSNNEIKCKKYDNCYAIPQATTTTLIPPILNGSIPTLRPIVTHPDCGWTAWINSDRPSYGNGDFETISNIRRIHNFCVSPLLIECRDTRTHTAVKDGSQKVTCDVTTGLKCLNGDNAGGCNDYEVRFFCPCVCKFPTTVSPNPASDRTPTPHPIGASTGLPTEKPKGNPNKTPTTQPICVSDGTPTLQPPMNNTTVQLTKQPVHSGVTPTMSPIAPGGGVPTAGPVLCGWTTWMDGHKPDAFTGESETFSELRTMYHFCKDIDIQGIECRVKDTHAMINQTDQVNVMCTIASGGLMCFGFEQPTGQCLDYEIRIFCEPAGQVCSGTSTGKPGETPTLAQTGAVTGTPTESLSAGRSRLTPTLPPPGHTGGSPTNKPPGMSTKLPTAPPLGISTKLPTAHPPRKCVEKWSPWINRDKQPDGREHEHMNAIEKATFCYDGRVSGIECMTIDNITSYSSGEV</sequence>
<keyword evidence="2" id="KW-0964">Secreted</keyword>
<dbReference type="CDD" id="cd19941">
    <property type="entry name" value="TIL"/>
    <property type="match status" value="1"/>
</dbReference>
<feature type="compositionally biased region" description="Low complexity" evidence="5">
    <location>
        <begin position="3334"/>
        <end position="3349"/>
    </location>
</feature>
<keyword evidence="3" id="KW-0732">Signal</keyword>
<dbReference type="InterPro" id="IPR025155">
    <property type="entry name" value="WxxW_domain"/>
</dbReference>
<dbReference type="Pfam" id="PF00754">
    <property type="entry name" value="F5_F8_type_C"/>
    <property type="match status" value="6"/>
</dbReference>
<evidence type="ECO:0000256" key="3">
    <source>
        <dbReference type="ARBA" id="ARBA00022729"/>
    </source>
</evidence>
<gene>
    <name evidence="7" type="ORF">MAR_005920</name>
</gene>
<feature type="compositionally biased region" description="Polar residues" evidence="5">
    <location>
        <begin position="1246"/>
        <end position="1274"/>
    </location>
</feature>
<feature type="compositionally biased region" description="Low complexity" evidence="5">
    <location>
        <begin position="3004"/>
        <end position="3050"/>
    </location>
</feature>
<feature type="compositionally biased region" description="Low complexity" evidence="5">
    <location>
        <begin position="3311"/>
        <end position="3324"/>
    </location>
</feature>
<keyword evidence="8" id="KW-1185">Reference proteome</keyword>
<feature type="compositionally biased region" description="Low complexity" evidence="5">
    <location>
        <begin position="3094"/>
        <end position="3103"/>
    </location>
</feature>
<feature type="compositionally biased region" description="Polar residues" evidence="5">
    <location>
        <begin position="3104"/>
        <end position="3114"/>
    </location>
</feature>
<dbReference type="SMART" id="SM00231">
    <property type="entry name" value="FA58C"/>
    <property type="match status" value="5"/>
</dbReference>
<feature type="compositionally biased region" description="Polar residues" evidence="5">
    <location>
        <begin position="1041"/>
        <end position="1056"/>
    </location>
</feature>
<dbReference type="PANTHER" id="PTHR24543">
    <property type="entry name" value="MULTICOPPER OXIDASE-RELATED"/>
    <property type="match status" value="1"/>
</dbReference>
<feature type="region of interest" description="Disordered" evidence="5">
    <location>
        <begin position="3004"/>
        <end position="3051"/>
    </location>
</feature>
<feature type="region of interest" description="Disordered" evidence="5">
    <location>
        <begin position="3450"/>
        <end position="3485"/>
    </location>
</feature>
<dbReference type="PROSITE" id="PS01285">
    <property type="entry name" value="FA58C_1"/>
    <property type="match status" value="3"/>
</dbReference>
<feature type="compositionally biased region" description="Polar residues" evidence="5">
    <location>
        <begin position="1810"/>
        <end position="1827"/>
    </location>
</feature>
<feature type="region of interest" description="Disordered" evidence="5">
    <location>
        <begin position="1000"/>
        <end position="1560"/>
    </location>
</feature>
<dbReference type="Proteomes" id="UP001164746">
    <property type="component" value="Chromosome 1"/>
</dbReference>
<dbReference type="InterPro" id="IPR008979">
    <property type="entry name" value="Galactose-bd-like_sf"/>
</dbReference>